<keyword evidence="3" id="KW-0732">Signal</keyword>
<feature type="signal peptide" evidence="3">
    <location>
        <begin position="1"/>
        <end position="17"/>
    </location>
</feature>
<proteinExistence type="predicted"/>
<reference evidence="6" key="1">
    <citation type="submission" date="2015-11" db="EMBL/GenBank/DDBJ databases">
        <title>De novo transcriptome assembly of four potential Pierce s Disease insect vectors from Arizona vineyards.</title>
        <authorList>
            <person name="Tassone E.E."/>
        </authorList>
    </citation>
    <scope>NUCLEOTIDE SEQUENCE</scope>
</reference>
<feature type="compositionally biased region" description="Basic and acidic residues" evidence="2">
    <location>
        <begin position="240"/>
        <end position="252"/>
    </location>
</feature>
<dbReference type="AlphaFoldDB" id="A0A1B6GWE0"/>
<dbReference type="EMBL" id="GECZ01003104">
    <property type="protein sequence ID" value="JAS66665.1"/>
    <property type="molecule type" value="Transcribed_RNA"/>
</dbReference>
<feature type="domain" description="Lipocalin/cytosolic fatty-acid binding" evidence="4">
    <location>
        <begin position="41"/>
        <end position="171"/>
    </location>
</feature>
<evidence type="ECO:0000313" key="5">
    <source>
        <dbReference type="EMBL" id="JAS60656.1"/>
    </source>
</evidence>
<protein>
    <recommendedName>
        <fullName evidence="4">Lipocalin/cytosolic fatty-acid binding domain-containing protein</fullName>
    </recommendedName>
</protein>
<dbReference type="EMBL" id="GECZ01009113">
    <property type="protein sequence ID" value="JAS60656.1"/>
    <property type="molecule type" value="Transcribed_RNA"/>
</dbReference>
<dbReference type="InterPro" id="IPR000566">
    <property type="entry name" value="Lipocln_cytosolic_FA-bd_dom"/>
</dbReference>
<dbReference type="Pfam" id="PF00061">
    <property type="entry name" value="Lipocalin"/>
    <property type="match status" value="1"/>
</dbReference>
<evidence type="ECO:0000259" key="4">
    <source>
        <dbReference type="Pfam" id="PF00061"/>
    </source>
</evidence>
<accession>A0A1B6GWE0</accession>
<name>A0A1B6GWE0_9HEMI</name>
<dbReference type="InterPro" id="IPR003057">
    <property type="entry name" value="Invtbrt_color"/>
</dbReference>
<evidence type="ECO:0000256" key="2">
    <source>
        <dbReference type="SAM" id="MobiDB-lite"/>
    </source>
</evidence>
<dbReference type="SUPFAM" id="SSF50814">
    <property type="entry name" value="Lipocalins"/>
    <property type="match status" value="1"/>
</dbReference>
<gene>
    <name evidence="5" type="ORF">g.17698</name>
    <name evidence="6" type="ORF">g.17699</name>
</gene>
<dbReference type="GO" id="GO:0005737">
    <property type="term" value="C:cytoplasm"/>
    <property type="evidence" value="ECO:0007669"/>
    <property type="project" value="TreeGrafter"/>
</dbReference>
<dbReference type="GO" id="GO:0000302">
    <property type="term" value="P:response to reactive oxygen species"/>
    <property type="evidence" value="ECO:0007669"/>
    <property type="project" value="TreeGrafter"/>
</dbReference>
<dbReference type="InterPro" id="IPR012674">
    <property type="entry name" value="Calycin"/>
</dbReference>
<evidence type="ECO:0000313" key="6">
    <source>
        <dbReference type="EMBL" id="JAS66665.1"/>
    </source>
</evidence>
<evidence type="ECO:0000256" key="3">
    <source>
        <dbReference type="SAM" id="SignalP"/>
    </source>
</evidence>
<dbReference type="PANTHER" id="PTHR10612:SF49">
    <property type="entry name" value="APOLIPOPROTEIN D-LIKE PROTEIN"/>
    <property type="match status" value="1"/>
</dbReference>
<dbReference type="GO" id="GO:0006629">
    <property type="term" value="P:lipid metabolic process"/>
    <property type="evidence" value="ECO:0007669"/>
    <property type="project" value="TreeGrafter"/>
</dbReference>
<dbReference type="GO" id="GO:0031409">
    <property type="term" value="F:pigment binding"/>
    <property type="evidence" value="ECO:0007669"/>
    <property type="project" value="InterPro"/>
</dbReference>
<organism evidence="6">
    <name type="scientific">Cuerna arida</name>
    <dbReference type="NCBI Taxonomy" id="1464854"/>
    <lineage>
        <taxon>Eukaryota</taxon>
        <taxon>Metazoa</taxon>
        <taxon>Ecdysozoa</taxon>
        <taxon>Arthropoda</taxon>
        <taxon>Hexapoda</taxon>
        <taxon>Insecta</taxon>
        <taxon>Pterygota</taxon>
        <taxon>Neoptera</taxon>
        <taxon>Paraneoptera</taxon>
        <taxon>Hemiptera</taxon>
        <taxon>Auchenorrhyncha</taxon>
        <taxon>Membracoidea</taxon>
        <taxon>Cicadellidae</taxon>
        <taxon>Cicadellinae</taxon>
        <taxon>Proconiini</taxon>
        <taxon>Cuerna</taxon>
    </lineage>
</organism>
<feature type="region of interest" description="Disordered" evidence="2">
    <location>
        <begin position="240"/>
        <end position="265"/>
    </location>
</feature>
<dbReference type="Gene3D" id="2.40.128.20">
    <property type="match status" value="1"/>
</dbReference>
<keyword evidence="1" id="KW-1015">Disulfide bond</keyword>
<feature type="chain" id="PRO_5008583879" description="Lipocalin/cytosolic fatty-acid binding domain-containing protein" evidence="3">
    <location>
        <begin position="18"/>
        <end position="265"/>
    </location>
</feature>
<dbReference type="PRINTS" id="PR01273">
    <property type="entry name" value="INVTBRTCOLOR"/>
</dbReference>
<sequence length="265" mass="29154">MLVLLFLVALFGVSVHSHSYKLGGCPTVEPLSEFSMSRFLGKWYVIQKTSTGSRCLTYNFTSAAEPNEFELEQVSEHPVLGLASVDNKYHYTGHLTVPSLDTPAKMVVKFPLSVAGSASYTVFATDYETFGAIFTCQKLAFAHRESATILSRKKTLDKMFLDKVRGKLSAFGVDPYELSVIDQSDCPGQDEKTKVDISIDDETFSPQSIAGVVRKAGEKLGDGVEVVAEGAKKIYNTVASEDKRSTRDREEIIENQDSGAVEWLP</sequence>
<evidence type="ECO:0000256" key="1">
    <source>
        <dbReference type="ARBA" id="ARBA00023157"/>
    </source>
</evidence>
<dbReference type="PANTHER" id="PTHR10612">
    <property type="entry name" value="APOLIPOPROTEIN D"/>
    <property type="match status" value="1"/>
</dbReference>